<feature type="domain" description="N-acetyltransferase" evidence="1">
    <location>
        <begin position="5"/>
        <end position="144"/>
    </location>
</feature>
<protein>
    <submittedName>
        <fullName evidence="2">GNAT family N-acetyltransferase</fullName>
    </submittedName>
</protein>
<dbReference type="Proteomes" id="UP000613193">
    <property type="component" value="Unassembled WGS sequence"/>
</dbReference>
<evidence type="ECO:0000313" key="3">
    <source>
        <dbReference type="Proteomes" id="UP000613193"/>
    </source>
</evidence>
<dbReference type="AlphaFoldDB" id="A0A934UMK9"/>
<dbReference type="PANTHER" id="PTHR43233:SF1">
    <property type="entry name" value="FAMILY N-ACETYLTRANSFERASE, PUTATIVE (AFU_ORTHOLOGUE AFUA_6G03350)-RELATED"/>
    <property type="match status" value="1"/>
</dbReference>
<dbReference type="InterPro" id="IPR053144">
    <property type="entry name" value="Acetyltransferase_Butenolide"/>
</dbReference>
<accession>A0A934UMK9</accession>
<name>A0A934UMK9_9SPHI</name>
<dbReference type="CDD" id="cd04301">
    <property type="entry name" value="NAT_SF"/>
    <property type="match status" value="1"/>
</dbReference>
<proteinExistence type="predicted"/>
<reference evidence="2" key="1">
    <citation type="submission" date="2020-12" db="EMBL/GenBank/DDBJ databases">
        <title>Bacterial novel species Mucilaginibacter sp. SD-g isolated from soil.</title>
        <authorList>
            <person name="Jung H.-Y."/>
        </authorList>
    </citation>
    <scope>NUCLEOTIDE SEQUENCE</scope>
    <source>
        <strain evidence="2">SD-g</strain>
    </source>
</reference>
<gene>
    <name evidence="2" type="ORF">I5M19_07445</name>
</gene>
<dbReference type="InterPro" id="IPR016181">
    <property type="entry name" value="Acyl_CoA_acyltransferase"/>
</dbReference>
<dbReference type="PROSITE" id="PS51186">
    <property type="entry name" value="GNAT"/>
    <property type="match status" value="1"/>
</dbReference>
<organism evidence="2 3">
    <name type="scientific">Mucilaginibacter segetis</name>
    <dbReference type="NCBI Taxonomy" id="2793071"/>
    <lineage>
        <taxon>Bacteria</taxon>
        <taxon>Pseudomonadati</taxon>
        <taxon>Bacteroidota</taxon>
        <taxon>Sphingobacteriia</taxon>
        <taxon>Sphingobacteriales</taxon>
        <taxon>Sphingobacteriaceae</taxon>
        <taxon>Mucilaginibacter</taxon>
    </lineage>
</organism>
<comment type="caution">
    <text evidence="2">The sequence shown here is derived from an EMBL/GenBank/DDBJ whole genome shotgun (WGS) entry which is preliminary data.</text>
</comment>
<dbReference type="GO" id="GO:0016747">
    <property type="term" value="F:acyltransferase activity, transferring groups other than amino-acyl groups"/>
    <property type="evidence" value="ECO:0007669"/>
    <property type="project" value="InterPro"/>
</dbReference>
<evidence type="ECO:0000313" key="2">
    <source>
        <dbReference type="EMBL" id="MBK0379135.1"/>
    </source>
</evidence>
<dbReference type="SUPFAM" id="SSF55729">
    <property type="entry name" value="Acyl-CoA N-acyltransferases (Nat)"/>
    <property type="match status" value="1"/>
</dbReference>
<evidence type="ECO:0000259" key="1">
    <source>
        <dbReference type="PROSITE" id="PS51186"/>
    </source>
</evidence>
<dbReference type="Pfam" id="PF00583">
    <property type="entry name" value="Acetyltransf_1"/>
    <property type="match status" value="1"/>
</dbReference>
<dbReference type="EMBL" id="JAEHFW010000001">
    <property type="protein sequence ID" value="MBK0379135.1"/>
    <property type="molecule type" value="Genomic_DNA"/>
</dbReference>
<dbReference type="RefSeq" id="WP_200065575.1">
    <property type="nucleotide sequence ID" value="NZ_JAEHFW010000001.1"/>
</dbReference>
<keyword evidence="3" id="KW-1185">Reference proteome</keyword>
<dbReference type="InterPro" id="IPR000182">
    <property type="entry name" value="GNAT_dom"/>
</dbReference>
<dbReference type="Gene3D" id="3.40.630.30">
    <property type="match status" value="1"/>
</dbReference>
<sequence>MESSIDIKYQRENVLAPQEFIDVLKRSTLAERRPVADVDRIEAMCNNANLIITARNNGKLVGIARSLSDFAFCTYLSDLAVDEAFQKMGIGLRLIRETKIHSINAKLILLAAPAAINYYPKTGMTHHQHCFLLDDINDLKVSDK</sequence>
<dbReference type="PANTHER" id="PTHR43233">
    <property type="entry name" value="FAMILY N-ACETYLTRANSFERASE, PUTATIVE (AFU_ORTHOLOGUE AFUA_6G03350)-RELATED"/>
    <property type="match status" value="1"/>
</dbReference>